<proteinExistence type="predicted"/>
<sequence length="462" mass="51184">MKTKIFKHGLLAAIAVLAISTTVAAQDSVLAPPAPPAAPKVYVYKNKALKQNMAGLKVKMKQLQKQMNKKNFKMNLDMDMNFAFKDLDKNFTENFKDFGKNFNESFKDFGKNFGEGFKDFGENFSGSFSDLAPNVSGSFSNMDGINFSNNFNDDEYKQKLASGQVTEKVKNYSKSYSADANDILQINNSFGKVVVNTWAKNEFKVDVQMKFGSEDEDFVNKMMEGSSISDSKSGSVVSFKTNLANIKGRHGNTHMEINYTIYMPAGNMLDLTNKFGSVTLPDLSGKTLLRVSYGTLNAQRLLNRDNDVKVNFGDANIVTFNGGKLYIGYGKLKAGTVSNVDANISFAGMTVDRLKNNVDVNIKYGNGFDIGAIDKSVRNLTINASFTKIKLDFKDADSFNFDVVTKFGGFNYDDDNMKVTTKTPGDEERGWSSTKTYKGYIGKNNSDGKIAINASYTDVKFY</sequence>
<feature type="coiled-coil region" evidence="1">
    <location>
        <begin position="46"/>
        <end position="73"/>
    </location>
</feature>
<evidence type="ECO:0000313" key="4">
    <source>
        <dbReference type="Proteomes" id="UP000293331"/>
    </source>
</evidence>
<evidence type="ECO:0000313" key="3">
    <source>
        <dbReference type="EMBL" id="RYU87857.1"/>
    </source>
</evidence>
<protein>
    <recommendedName>
        <fullName evidence="5">Adhesin domain-containing protein</fullName>
    </recommendedName>
</protein>
<feature type="signal peptide" evidence="2">
    <location>
        <begin position="1"/>
        <end position="25"/>
    </location>
</feature>
<dbReference type="Proteomes" id="UP000293331">
    <property type="component" value="Unassembled WGS sequence"/>
</dbReference>
<keyword evidence="1" id="KW-0175">Coiled coil</keyword>
<keyword evidence="4" id="KW-1185">Reference proteome</keyword>
<gene>
    <name evidence="3" type="ORF">EWM62_15285</name>
</gene>
<reference evidence="3 4" key="1">
    <citation type="submission" date="2019-02" db="EMBL/GenBank/DDBJ databases">
        <title>Bacterial novel species Mucilaginibacter sp. 17JY9-4 isolated from soil.</title>
        <authorList>
            <person name="Jung H.-Y."/>
        </authorList>
    </citation>
    <scope>NUCLEOTIDE SEQUENCE [LARGE SCALE GENOMIC DNA]</scope>
    <source>
        <strain evidence="3 4">17JY9-4</strain>
    </source>
</reference>
<evidence type="ECO:0000256" key="2">
    <source>
        <dbReference type="SAM" id="SignalP"/>
    </source>
</evidence>
<accession>A0A4Q5LI88</accession>
<organism evidence="3 4">
    <name type="scientific">Mucilaginibacter terrigena</name>
    <dbReference type="NCBI Taxonomy" id="2492395"/>
    <lineage>
        <taxon>Bacteria</taxon>
        <taxon>Pseudomonadati</taxon>
        <taxon>Bacteroidota</taxon>
        <taxon>Sphingobacteriia</taxon>
        <taxon>Sphingobacteriales</taxon>
        <taxon>Sphingobacteriaceae</taxon>
        <taxon>Mucilaginibacter</taxon>
    </lineage>
</organism>
<dbReference type="RefSeq" id="WP_129877552.1">
    <property type="nucleotide sequence ID" value="NZ_SEWG01000006.1"/>
</dbReference>
<dbReference type="OrthoDB" id="1117657at2"/>
<evidence type="ECO:0000256" key="1">
    <source>
        <dbReference type="SAM" id="Coils"/>
    </source>
</evidence>
<dbReference type="EMBL" id="SEWG01000006">
    <property type="protein sequence ID" value="RYU87857.1"/>
    <property type="molecule type" value="Genomic_DNA"/>
</dbReference>
<comment type="caution">
    <text evidence="3">The sequence shown here is derived from an EMBL/GenBank/DDBJ whole genome shotgun (WGS) entry which is preliminary data.</text>
</comment>
<keyword evidence="2" id="KW-0732">Signal</keyword>
<dbReference type="AlphaFoldDB" id="A0A4Q5LI88"/>
<evidence type="ECO:0008006" key="5">
    <source>
        <dbReference type="Google" id="ProtNLM"/>
    </source>
</evidence>
<name>A0A4Q5LI88_9SPHI</name>
<feature type="chain" id="PRO_5020564765" description="Adhesin domain-containing protein" evidence="2">
    <location>
        <begin position="26"/>
        <end position="462"/>
    </location>
</feature>